<keyword evidence="3" id="KW-1185">Reference proteome</keyword>
<dbReference type="Pfam" id="PF04857">
    <property type="entry name" value="CAF1"/>
    <property type="match status" value="1"/>
</dbReference>
<dbReference type="InterPro" id="IPR051181">
    <property type="entry name" value="CAF1_poly(A)_ribonucleases"/>
</dbReference>
<evidence type="ECO:0000256" key="1">
    <source>
        <dbReference type="ARBA" id="ARBA00008372"/>
    </source>
</evidence>
<reference evidence="2" key="1">
    <citation type="submission" date="2021-09" db="EMBL/GenBank/DDBJ databases">
        <authorList>
            <consortium name="AG Swart"/>
            <person name="Singh M."/>
            <person name="Singh A."/>
            <person name="Seah K."/>
            <person name="Emmerich C."/>
        </authorList>
    </citation>
    <scope>NUCLEOTIDE SEQUENCE</scope>
    <source>
        <strain evidence="2">ATCC30299</strain>
    </source>
</reference>
<dbReference type="GO" id="GO:0003723">
    <property type="term" value="F:RNA binding"/>
    <property type="evidence" value="ECO:0007669"/>
    <property type="project" value="TreeGrafter"/>
</dbReference>
<name>A0AAU9J7D1_9CILI</name>
<dbReference type="AlphaFoldDB" id="A0AAU9J7D1"/>
<organism evidence="2 3">
    <name type="scientific">Blepharisma stoltei</name>
    <dbReference type="NCBI Taxonomy" id="1481888"/>
    <lineage>
        <taxon>Eukaryota</taxon>
        <taxon>Sar</taxon>
        <taxon>Alveolata</taxon>
        <taxon>Ciliophora</taxon>
        <taxon>Postciliodesmatophora</taxon>
        <taxon>Heterotrichea</taxon>
        <taxon>Heterotrichida</taxon>
        <taxon>Blepharismidae</taxon>
        <taxon>Blepharisma</taxon>
    </lineage>
</organism>
<sequence>MEVTRSNLSKILPNLTTIFRNADFLSFDMEFTGLPQDFSYDKYSNLSQYLMLRDSILKYFPFRAGICAFSITPESIKVYPYTFYLFPSTSHPLDRSYSISNDMKFAAKSGLDFNKLFKEGIGFKSRVDIIEKTNKNYKEISHDMRAFHALCRDKVLLWDDEDDEILLDAKYMRFHVIDYTIQELEKEFGVTGEIKRENEIPVGILLRRGKREQKIVNIDGFSQVIDLMLGKPLVGYNMYFDLLHLYDKFINPLPINFNEFAFNLQEKFPDLLDTKSIIQTSAAVNQYFGNARLSQGLHDCWDILQKDKEYQSSLKFEIEPPFDGKVQHSAGFDAFISGSILLKSMKIMNLPLNKIFEKSKNKFFFSVNKKCVDLEKQKKEEIFLLKLESEIEQKELKEHLEKIYGTIFLLEAKEMPLTYFVIPKTQKAKKQIENMLKHKTPSLQISKTEGKFSVYQKDQKIEKCQIELCLN</sequence>
<dbReference type="PANTHER" id="PTHR15092:SF22">
    <property type="entry name" value="POLY(A)-SPECIFIC RIBONUCLEASE PNLDC1"/>
    <property type="match status" value="1"/>
</dbReference>
<dbReference type="InterPro" id="IPR006941">
    <property type="entry name" value="RNase_CAF1"/>
</dbReference>
<proteinExistence type="inferred from homology"/>
<comment type="similarity">
    <text evidence="1">Belongs to the CAF1 family.</text>
</comment>
<dbReference type="GO" id="GO:0000175">
    <property type="term" value="F:3'-5'-RNA exonuclease activity"/>
    <property type="evidence" value="ECO:0007669"/>
    <property type="project" value="TreeGrafter"/>
</dbReference>
<protein>
    <submittedName>
        <fullName evidence="2">Uncharacterized protein</fullName>
    </submittedName>
</protein>
<comment type="caution">
    <text evidence="2">The sequence shown here is derived from an EMBL/GenBank/DDBJ whole genome shotgun (WGS) entry which is preliminary data.</text>
</comment>
<dbReference type="PANTHER" id="PTHR15092">
    <property type="entry name" value="POLY A -SPECIFIC RIBONUCLEASE/TARGET OF EGR1, MEMBER 1"/>
    <property type="match status" value="1"/>
</dbReference>
<accession>A0AAU9J7D1</accession>
<dbReference type="InterPro" id="IPR036397">
    <property type="entry name" value="RNaseH_sf"/>
</dbReference>
<evidence type="ECO:0000313" key="2">
    <source>
        <dbReference type="EMBL" id="CAG9321601.1"/>
    </source>
</evidence>
<gene>
    <name evidence="2" type="ORF">BSTOLATCC_MIC28877</name>
</gene>
<dbReference type="EMBL" id="CAJZBQ010000028">
    <property type="protein sequence ID" value="CAG9321601.1"/>
    <property type="molecule type" value="Genomic_DNA"/>
</dbReference>
<dbReference type="InterPro" id="IPR012337">
    <property type="entry name" value="RNaseH-like_sf"/>
</dbReference>
<dbReference type="Proteomes" id="UP001162131">
    <property type="component" value="Unassembled WGS sequence"/>
</dbReference>
<dbReference type="Gene3D" id="3.30.420.10">
    <property type="entry name" value="Ribonuclease H-like superfamily/Ribonuclease H"/>
    <property type="match status" value="2"/>
</dbReference>
<dbReference type="SUPFAM" id="SSF53098">
    <property type="entry name" value="Ribonuclease H-like"/>
    <property type="match status" value="1"/>
</dbReference>
<evidence type="ECO:0000313" key="3">
    <source>
        <dbReference type="Proteomes" id="UP001162131"/>
    </source>
</evidence>